<evidence type="ECO:0000313" key="2">
    <source>
        <dbReference type="EMBL" id="RHN66876.1"/>
    </source>
</evidence>
<proteinExistence type="predicted"/>
<sequence>MCRVPGEYYYKEDDDDHKRTWLDNGNSCECLTSTLKVVEMNNFTGFVNEILMLHFLICNGTVLRRVNINVQNEETEVVEKCRKVEELMMTKPRASNDLEILFSY</sequence>
<dbReference type="EMBL" id="PSQE01000003">
    <property type="protein sequence ID" value="RHN66876.1"/>
    <property type="molecule type" value="Genomic_DNA"/>
</dbReference>
<comment type="caution">
    <text evidence="2">The sequence shown here is derived from an EMBL/GenBank/DDBJ whole genome shotgun (WGS) entry which is preliminary data.</text>
</comment>
<dbReference type="InterPro" id="IPR006566">
    <property type="entry name" value="FBD"/>
</dbReference>
<dbReference type="AlphaFoldDB" id="A0A396IMF5"/>
<dbReference type="Proteomes" id="UP000265566">
    <property type="component" value="Chromosome 3"/>
</dbReference>
<protein>
    <submittedName>
        <fullName evidence="2">Putative FBD domain-containing protein</fullName>
    </submittedName>
</protein>
<gene>
    <name evidence="2" type="ORF">MtrunA17_Chr3g0096531</name>
</gene>
<organism evidence="2 3">
    <name type="scientific">Medicago truncatula</name>
    <name type="common">Barrel medic</name>
    <name type="synonym">Medicago tribuloides</name>
    <dbReference type="NCBI Taxonomy" id="3880"/>
    <lineage>
        <taxon>Eukaryota</taxon>
        <taxon>Viridiplantae</taxon>
        <taxon>Streptophyta</taxon>
        <taxon>Embryophyta</taxon>
        <taxon>Tracheophyta</taxon>
        <taxon>Spermatophyta</taxon>
        <taxon>Magnoliopsida</taxon>
        <taxon>eudicotyledons</taxon>
        <taxon>Gunneridae</taxon>
        <taxon>Pentapetalae</taxon>
        <taxon>rosids</taxon>
        <taxon>fabids</taxon>
        <taxon>Fabales</taxon>
        <taxon>Fabaceae</taxon>
        <taxon>Papilionoideae</taxon>
        <taxon>50 kb inversion clade</taxon>
        <taxon>NPAAA clade</taxon>
        <taxon>Hologalegina</taxon>
        <taxon>IRL clade</taxon>
        <taxon>Trifolieae</taxon>
        <taxon>Medicago</taxon>
    </lineage>
</organism>
<dbReference type="SMART" id="SM00579">
    <property type="entry name" value="FBD"/>
    <property type="match status" value="1"/>
</dbReference>
<evidence type="ECO:0000313" key="3">
    <source>
        <dbReference type="Proteomes" id="UP000265566"/>
    </source>
</evidence>
<reference evidence="3" key="1">
    <citation type="journal article" date="2018" name="Nat. Plants">
        <title>Whole-genome landscape of Medicago truncatula symbiotic genes.</title>
        <authorList>
            <person name="Pecrix Y."/>
            <person name="Staton S.E."/>
            <person name="Sallet E."/>
            <person name="Lelandais-Briere C."/>
            <person name="Moreau S."/>
            <person name="Carrere S."/>
            <person name="Blein T."/>
            <person name="Jardinaud M.F."/>
            <person name="Latrasse D."/>
            <person name="Zouine M."/>
            <person name="Zahm M."/>
            <person name="Kreplak J."/>
            <person name="Mayjonade B."/>
            <person name="Satge C."/>
            <person name="Perez M."/>
            <person name="Cauet S."/>
            <person name="Marande W."/>
            <person name="Chantry-Darmon C."/>
            <person name="Lopez-Roques C."/>
            <person name="Bouchez O."/>
            <person name="Berard A."/>
            <person name="Debelle F."/>
            <person name="Munos S."/>
            <person name="Bendahmane A."/>
            <person name="Berges H."/>
            <person name="Niebel A."/>
            <person name="Buitink J."/>
            <person name="Frugier F."/>
            <person name="Benhamed M."/>
            <person name="Crespi M."/>
            <person name="Gouzy J."/>
            <person name="Gamas P."/>
        </authorList>
    </citation>
    <scope>NUCLEOTIDE SEQUENCE [LARGE SCALE GENOMIC DNA]</scope>
    <source>
        <strain evidence="3">cv. Jemalong A17</strain>
    </source>
</reference>
<feature type="domain" description="FBD" evidence="1">
    <location>
        <begin position="29"/>
        <end position="103"/>
    </location>
</feature>
<dbReference type="Gramene" id="rna14989">
    <property type="protein sequence ID" value="RHN66876.1"/>
    <property type="gene ID" value="gene14989"/>
</dbReference>
<name>A0A396IMF5_MEDTR</name>
<accession>A0A396IMF5</accession>
<dbReference type="Pfam" id="PF08387">
    <property type="entry name" value="FBD"/>
    <property type="match status" value="1"/>
</dbReference>
<evidence type="ECO:0000259" key="1">
    <source>
        <dbReference type="SMART" id="SM00579"/>
    </source>
</evidence>